<evidence type="ECO:0000256" key="3">
    <source>
        <dbReference type="ARBA" id="ARBA00022679"/>
    </source>
</evidence>
<proteinExistence type="predicted"/>
<dbReference type="EMBL" id="HBHW01035592">
    <property type="protein sequence ID" value="CAE0059280.1"/>
    <property type="molecule type" value="Transcribed_RNA"/>
</dbReference>
<dbReference type="PANTHER" id="PTHR33447">
    <property type="entry name" value="GLUTATHIONE GAMMA-GLUTAMYLCYSTEINYLTRANSFERASE"/>
    <property type="match status" value="1"/>
</dbReference>
<dbReference type="AlphaFoldDB" id="A0A7S3EKZ9"/>
<sequence>MSKSFYRRPLPSSLVAFSSAEGRRRFNEAVCDGTAESFFPLVEQFQTQSEPAYCGLTSLSVVLNALAIDPQRVWKGPWRWFSEELLDCCLPLEHVMTNGTTIDDFACIARCNGASAAVIRNAQLHTFRQDVEEICSTESRFTVISFDRKSIGQTGSGHFSPIAAFHRATDSVLVLDVARFKYSPFWATVTQMHEAMAPLDTDTKRPRGYVNMSRSAIGSVPLSCRLRFSFETIGLSMKGVPEVITSELVEVMRKSDLSEDEKIDLLATVVSDLIKLVSGLDGGGKDKSKGPTGICCKKMHAAVAIPESSRAEDSPESPPKNGNKCDSCSCSKSDLESIESIFSELRAQARQSLVYKALVKLESDEDLCLPEWLTSIHMTPTESASVLVLAIFYTGAPDSLRDLGVRNLVLRTEIVALAEQIRNSEHYVLCKERELHPGNPKELVV</sequence>
<dbReference type="InterPro" id="IPR040409">
    <property type="entry name" value="PCS-like"/>
</dbReference>
<feature type="domain" description="Peptidase C83" evidence="6">
    <location>
        <begin position="1"/>
        <end position="217"/>
    </location>
</feature>
<gene>
    <name evidence="7" type="ORF">RMAR00112_LOCUS27345</name>
</gene>
<organism evidence="7">
    <name type="scientific">Rhodosorus marinus</name>
    <dbReference type="NCBI Taxonomy" id="101924"/>
    <lineage>
        <taxon>Eukaryota</taxon>
        <taxon>Rhodophyta</taxon>
        <taxon>Stylonematophyceae</taxon>
        <taxon>Stylonematales</taxon>
        <taxon>Stylonemataceae</taxon>
        <taxon>Rhodosorus</taxon>
    </lineage>
</organism>
<keyword evidence="2" id="KW-0104">Cadmium</keyword>
<dbReference type="GO" id="GO:0046938">
    <property type="term" value="P:phytochelatin biosynthetic process"/>
    <property type="evidence" value="ECO:0007669"/>
    <property type="project" value="InterPro"/>
</dbReference>
<dbReference type="Pfam" id="PF05023">
    <property type="entry name" value="Phytochelatin"/>
    <property type="match status" value="1"/>
</dbReference>
<dbReference type="SUPFAM" id="SSF54001">
    <property type="entry name" value="Cysteine proteinases"/>
    <property type="match status" value="1"/>
</dbReference>
<evidence type="ECO:0000313" key="7">
    <source>
        <dbReference type="EMBL" id="CAE0059280.1"/>
    </source>
</evidence>
<dbReference type="GO" id="GO:0046872">
    <property type="term" value="F:metal ion binding"/>
    <property type="evidence" value="ECO:0007669"/>
    <property type="project" value="UniProtKB-KW"/>
</dbReference>
<dbReference type="FunFam" id="3.90.70.30:FF:000001">
    <property type="entry name" value="Glutathione gamma-glutamylcysteinyltransferase 1"/>
    <property type="match status" value="1"/>
</dbReference>
<keyword evidence="3" id="KW-0808">Transferase</keyword>
<keyword evidence="4" id="KW-0479">Metal-binding</keyword>
<evidence type="ECO:0000256" key="2">
    <source>
        <dbReference type="ARBA" id="ARBA00022539"/>
    </source>
</evidence>
<accession>A0A7S3EKZ9</accession>
<dbReference type="EC" id="2.3.2.15" evidence="1"/>
<protein>
    <recommendedName>
        <fullName evidence="1">glutathione gamma-glutamylcysteinyltransferase</fullName>
        <ecNumber evidence="1">2.3.2.15</ecNumber>
    </recommendedName>
</protein>
<dbReference type="Gene3D" id="3.90.70.30">
    <property type="entry name" value="Phytochelatin synthase, N-terminal domain"/>
    <property type="match status" value="1"/>
</dbReference>
<dbReference type="GO" id="GO:0016756">
    <property type="term" value="F:glutathione gamma-glutamylcysteinyltransferase activity"/>
    <property type="evidence" value="ECO:0007669"/>
    <property type="project" value="UniProtKB-EC"/>
</dbReference>
<dbReference type="InterPro" id="IPR038765">
    <property type="entry name" value="Papain-like_cys_pep_sf"/>
</dbReference>
<dbReference type="PROSITE" id="PS51443">
    <property type="entry name" value="PCS"/>
    <property type="match status" value="1"/>
</dbReference>
<evidence type="ECO:0000259" key="6">
    <source>
        <dbReference type="PROSITE" id="PS51443"/>
    </source>
</evidence>
<evidence type="ECO:0000256" key="5">
    <source>
        <dbReference type="SAM" id="MobiDB-lite"/>
    </source>
</evidence>
<dbReference type="InterPro" id="IPR038156">
    <property type="entry name" value="PCS_N_sf"/>
</dbReference>
<dbReference type="InterPro" id="IPR007719">
    <property type="entry name" value="PCS_N"/>
</dbReference>
<evidence type="ECO:0000256" key="1">
    <source>
        <dbReference type="ARBA" id="ARBA00012468"/>
    </source>
</evidence>
<name>A0A7S3EKZ9_9RHOD</name>
<feature type="region of interest" description="Disordered" evidence="5">
    <location>
        <begin position="305"/>
        <end position="326"/>
    </location>
</feature>
<reference evidence="7" key="1">
    <citation type="submission" date="2021-01" db="EMBL/GenBank/DDBJ databases">
        <authorList>
            <person name="Corre E."/>
            <person name="Pelletier E."/>
            <person name="Niang G."/>
            <person name="Scheremetjew M."/>
            <person name="Finn R."/>
            <person name="Kale V."/>
            <person name="Holt S."/>
            <person name="Cochrane G."/>
            <person name="Meng A."/>
            <person name="Brown T."/>
            <person name="Cohen L."/>
        </authorList>
    </citation>
    <scope>NUCLEOTIDE SEQUENCE</scope>
    <source>
        <strain evidence="7">CCMP 769</strain>
    </source>
</reference>
<dbReference type="GO" id="GO:0010038">
    <property type="term" value="P:response to metal ion"/>
    <property type="evidence" value="ECO:0007669"/>
    <property type="project" value="InterPro"/>
</dbReference>
<evidence type="ECO:0000256" key="4">
    <source>
        <dbReference type="ARBA" id="ARBA00022723"/>
    </source>
</evidence>